<dbReference type="EMBL" id="NOXG01000002">
    <property type="protein sequence ID" value="PYD76449.1"/>
    <property type="molecule type" value="Genomic_DNA"/>
</dbReference>
<comment type="caution">
    <text evidence="1">The sequence shown here is derived from an EMBL/GenBank/DDBJ whole genome shotgun (WGS) entry which is preliminary data.</text>
</comment>
<organism evidence="1 2">
    <name type="scientific">Novacetimonas pomaceti</name>
    <dbReference type="NCBI Taxonomy" id="2021998"/>
    <lineage>
        <taxon>Bacteria</taxon>
        <taxon>Pseudomonadati</taxon>
        <taxon>Pseudomonadota</taxon>
        <taxon>Alphaproteobacteria</taxon>
        <taxon>Acetobacterales</taxon>
        <taxon>Acetobacteraceae</taxon>
        <taxon>Novacetimonas</taxon>
    </lineage>
</organism>
<proteinExistence type="predicted"/>
<gene>
    <name evidence="1" type="ORF">CFR71_02545</name>
</gene>
<sequence>MPVDGAPPRSRREARAKAAAGRKDGNIVSAPCPVSWMLYRFAIMPASRRFAPPAVRVALAASLSWLPACTLVGQKTFNPHAGDPPRVVIPPPPPTQVRHVPPLIEIMAGTPVAQWQADLKKGVADALARKPNVLFTVVSVIPDAGTADEQAALLSHVVATDAQSVAAEIVQDGADPAQMEMTATTDRAASAPVIRIYVR</sequence>
<evidence type="ECO:0000313" key="1">
    <source>
        <dbReference type="EMBL" id="PYD76449.1"/>
    </source>
</evidence>
<accession>A0A318QMH8</accession>
<reference evidence="1 2" key="1">
    <citation type="submission" date="2017-07" db="EMBL/GenBank/DDBJ databases">
        <title>A draft genome sequence of Komagataeibacter sp. T5K1.</title>
        <authorList>
            <person name="Skraban J."/>
            <person name="Cleenwerck I."/>
            <person name="Vandamme P."/>
            <person name="Trcek J."/>
        </authorList>
    </citation>
    <scope>NUCLEOTIDE SEQUENCE [LARGE SCALE GENOMIC DNA]</scope>
    <source>
        <strain evidence="1 2">T5K1</strain>
    </source>
</reference>
<name>A0A318QMH8_9PROT</name>
<dbReference type="AlphaFoldDB" id="A0A318QMH8"/>
<evidence type="ECO:0000313" key="2">
    <source>
        <dbReference type="Proteomes" id="UP000247609"/>
    </source>
</evidence>
<protein>
    <submittedName>
        <fullName evidence="1">Uncharacterized protein</fullName>
    </submittedName>
</protein>
<dbReference type="Proteomes" id="UP000247609">
    <property type="component" value="Unassembled WGS sequence"/>
</dbReference>